<sequence>MFVRQVAAVATLTIGTVVALPAVGSAAPGDSGSALVDLGSAAVDLGSAVADLGSSIIGLPGPSGSGFRGGGGGLSAPPEQTLPCNASAQNGHDGITVTRHNIGRSGPTSFLLRWNTYYVLDRISVFYEGREIADTGLIGNANNPPNGIGSIYVVVPPGRDSFVDVQVDGGTDTDWEYTVNCP</sequence>
<feature type="signal peptide" evidence="1">
    <location>
        <begin position="1"/>
        <end position="19"/>
    </location>
</feature>
<evidence type="ECO:0000313" key="3">
    <source>
        <dbReference type="Proteomes" id="UP000887023"/>
    </source>
</evidence>
<evidence type="ECO:0000256" key="1">
    <source>
        <dbReference type="SAM" id="SignalP"/>
    </source>
</evidence>
<evidence type="ECO:0008006" key="4">
    <source>
        <dbReference type="Google" id="ProtNLM"/>
    </source>
</evidence>
<dbReference type="Proteomes" id="UP000887023">
    <property type="component" value="Chromosome"/>
</dbReference>
<keyword evidence="3" id="KW-1185">Reference proteome</keyword>
<protein>
    <recommendedName>
        <fullName evidence="4">Secreted protein</fullName>
    </recommendedName>
</protein>
<name>A0ABX8SA81_9ACTN</name>
<keyword evidence="1" id="KW-0732">Signal</keyword>
<feature type="chain" id="PRO_5045777267" description="Secreted protein" evidence="1">
    <location>
        <begin position="20"/>
        <end position="182"/>
    </location>
</feature>
<gene>
    <name evidence="2" type="ORF">KV203_01875</name>
</gene>
<evidence type="ECO:0000313" key="2">
    <source>
        <dbReference type="EMBL" id="QXQ14211.1"/>
    </source>
</evidence>
<organism evidence="2 3">
    <name type="scientific">Skermania pinensis</name>
    <dbReference type="NCBI Taxonomy" id="39122"/>
    <lineage>
        <taxon>Bacteria</taxon>
        <taxon>Bacillati</taxon>
        <taxon>Actinomycetota</taxon>
        <taxon>Actinomycetes</taxon>
        <taxon>Mycobacteriales</taxon>
        <taxon>Gordoniaceae</taxon>
        <taxon>Skermania</taxon>
    </lineage>
</organism>
<dbReference type="EMBL" id="CP079105">
    <property type="protein sequence ID" value="QXQ14211.1"/>
    <property type="molecule type" value="Genomic_DNA"/>
</dbReference>
<reference evidence="2" key="1">
    <citation type="submission" date="2021-07" db="EMBL/GenBank/DDBJ databases">
        <title>Candidatus Kaistella beijingensis sp. nov. isolated from a municipal wastewater treatment plant is involved in sludge foaming.</title>
        <authorList>
            <person name="Song Y."/>
            <person name="Liu S.-J."/>
        </authorList>
    </citation>
    <scope>NUCLEOTIDE SEQUENCE</scope>
    <source>
        <strain evidence="2">DSM 43998</strain>
    </source>
</reference>
<accession>A0ABX8SA81</accession>
<proteinExistence type="predicted"/>
<dbReference type="RefSeq" id="WP_066466930.1">
    <property type="nucleotide sequence ID" value="NZ_CBCRUZ010000020.1"/>
</dbReference>